<feature type="region of interest" description="Disordered" evidence="1">
    <location>
        <begin position="817"/>
        <end position="845"/>
    </location>
</feature>
<evidence type="ECO:0000256" key="1">
    <source>
        <dbReference type="SAM" id="MobiDB-lite"/>
    </source>
</evidence>
<evidence type="ECO:0000313" key="2">
    <source>
        <dbReference type="EMBL" id="OJT09981.1"/>
    </source>
</evidence>
<sequence length="1132" mass="126932">MLIWGALSVSERNTSHGQVQEVEERPFEERPPFYSDRRSPGELDIDAGPKYAGAAAGPRQGARGELAQAEASLLGRAVEQIRELHARTGSSGDATTSTMLDDSSQALQDLGDAMDVDAGEYEDEDGDMNEDVLHALRDFLGDRWKKAKVQGARTWRQRLEKVDTNWSTILEQLTDAYLTWRYPLSDSSPSTFNTPKCPLGVHSPPSSIPRPPSTNPEPTGAPPPHQPGGSLEQPHLHTPHHAEGSGLAPCAADTPRSAPYVPDGSREQPEHDTPRHAEGSREQPEQHTPRRAEGSEGLTADLRPPPQQTRPSGASATRDAPPPARDSTYDFNIDVVDMYGLARTATIQRDATDTTVIAMASQGYLATTPISPSLAITFNTLEHFRLLRLRKPSFSIEAFAKVLCDSYAVCLPFIPYRRRYRVALSDSFDIYLAILRVIENRVKLALNRDTADWRVQNSCPACCYELEDEVPLIFSRIFCFDGNNSLKRVAKFGDREVADQREFTESDYYLSSTFVDEYKDEVKGGPAVPEQPSDDLGAKEADDAPLDHCTRNWKAAARDEDKKMWGMFDESGIFASACRHGFILWVADMIRSGELAKYPLAIVAKALKVLGPRLLIGYDIGCSFCGTIDRSSLGTQFRQLMCRCCVDAFHGYSHSHRCQTQHHPSIIEGAGIEDMGVMERLFSSSNQLATITRYASRFHRCAIIDMFLKQWDEDKYANLATMLLNNYRQALKIIEDDDAAVEDALRELKRTPADLANWQAEEAAYFASVGTEDPANATAVEYVVLLRELRSVQSQLANSAATFVTSIPEDWTFGTPPAASTSASANRAYHTETSQTRKKETERRHLGEKWDRLSREVIAMELKMGINRWAPESHEYKATLKYIAERDYQVALEKLHGLVVQRLFELHSMNISQTAYKVRTYIAKNLQRRSEAIRTAVKQYNDAAHSIDPPRPELDWTKVTHYTFLDEFELLRDTRNDIRKKPWTQPLAREAMKKSRRVLRAREELVRCNAEVRRLHTSILDENHMLDAAVCDARSRGDAISGPLELFSIRRRRVNTRLLAVISQIHALDGFTGNKTPGRRKGATQTQDGTALSVGTDLQAELEEMTRNEDATMDDAEMSDMARLVEFTVNIS</sequence>
<evidence type="ECO:0008006" key="4">
    <source>
        <dbReference type="Google" id="ProtNLM"/>
    </source>
</evidence>
<dbReference type="Proteomes" id="UP000184267">
    <property type="component" value="Unassembled WGS sequence"/>
</dbReference>
<dbReference type="InterPro" id="IPR040521">
    <property type="entry name" value="KDZ"/>
</dbReference>
<feature type="compositionally biased region" description="Basic and acidic residues" evidence="1">
    <location>
        <begin position="835"/>
        <end position="845"/>
    </location>
</feature>
<dbReference type="AlphaFoldDB" id="A0A1M2VQU4"/>
<feature type="compositionally biased region" description="Low complexity" evidence="1">
    <location>
        <begin position="48"/>
        <end position="64"/>
    </location>
</feature>
<organism evidence="2 3">
    <name type="scientific">Trametes pubescens</name>
    <name type="common">White-rot fungus</name>
    <dbReference type="NCBI Taxonomy" id="154538"/>
    <lineage>
        <taxon>Eukaryota</taxon>
        <taxon>Fungi</taxon>
        <taxon>Dikarya</taxon>
        <taxon>Basidiomycota</taxon>
        <taxon>Agaricomycotina</taxon>
        <taxon>Agaricomycetes</taxon>
        <taxon>Polyporales</taxon>
        <taxon>Polyporaceae</taxon>
        <taxon>Trametes</taxon>
    </lineage>
</organism>
<dbReference type="PANTHER" id="PTHR33096:SF1">
    <property type="entry name" value="CXC1-LIKE CYSTEINE CLUSTER ASSOCIATED WITH KDZ TRANSPOSASES DOMAIN-CONTAINING PROTEIN"/>
    <property type="match status" value="1"/>
</dbReference>
<name>A0A1M2VQU4_TRAPU</name>
<dbReference type="OrthoDB" id="2505969at2759"/>
<feature type="region of interest" description="Disordered" evidence="1">
    <location>
        <begin position="188"/>
        <end position="329"/>
    </location>
</feature>
<accession>A0A1M2VQU4</accession>
<dbReference type="OMA" id="HERWTEN"/>
<evidence type="ECO:0000313" key="3">
    <source>
        <dbReference type="Proteomes" id="UP000184267"/>
    </source>
</evidence>
<feature type="compositionally biased region" description="Basic and acidic residues" evidence="1">
    <location>
        <begin position="22"/>
        <end position="41"/>
    </location>
</feature>
<dbReference type="Pfam" id="PF18758">
    <property type="entry name" value="KDZ"/>
    <property type="match status" value="1"/>
</dbReference>
<reference evidence="2 3" key="1">
    <citation type="submission" date="2016-10" db="EMBL/GenBank/DDBJ databases">
        <title>Genome sequence of the basidiomycete white-rot fungus Trametes pubescens.</title>
        <authorList>
            <person name="Makela M.R."/>
            <person name="Granchi Z."/>
            <person name="Peng M."/>
            <person name="De Vries R.P."/>
            <person name="Grigoriev I."/>
            <person name="Riley R."/>
            <person name="Hilden K."/>
        </authorList>
    </citation>
    <scope>NUCLEOTIDE SEQUENCE [LARGE SCALE GENOMIC DNA]</scope>
    <source>
        <strain evidence="2 3">FBCC735</strain>
    </source>
</reference>
<dbReference type="EMBL" id="MNAD01000848">
    <property type="protein sequence ID" value="OJT09981.1"/>
    <property type="molecule type" value="Genomic_DNA"/>
</dbReference>
<feature type="region of interest" description="Disordered" evidence="1">
    <location>
        <begin position="7"/>
        <end position="64"/>
    </location>
</feature>
<dbReference type="PANTHER" id="PTHR33096">
    <property type="entry name" value="CXC2 DOMAIN-CONTAINING PROTEIN"/>
    <property type="match status" value="1"/>
</dbReference>
<proteinExistence type="predicted"/>
<gene>
    <name evidence="2" type="ORF">TRAPUB_13537</name>
</gene>
<feature type="region of interest" description="Disordered" evidence="1">
    <location>
        <begin position="1072"/>
        <end position="1092"/>
    </location>
</feature>
<dbReference type="STRING" id="154538.A0A1M2VQU4"/>
<comment type="caution">
    <text evidence="2">The sequence shown here is derived from an EMBL/GenBank/DDBJ whole genome shotgun (WGS) entry which is preliminary data.</text>
</comment>
<feature type="compositionally biased region" description="Basic and acidic residues" evidence="1">
    <location>
        <begin position="264"/>
        <end position="294"/>
    </location>
</feature>
<protein>
    <recommendedName>
        <fullName evidence="4">CxC1-like cysteine cluster associated with KDZ transposases domain-containing protein</fullName>
    </recommendedName>
</protein>
<feature type="compositionally biased region" description="Pro residues" evidence="1">
    <location>
        <begin position="206"/>
        <end position="226"/>
    </location>
</feature>
<keyword evidence="3" id="KW-1185">Reference proteome</keyword>